<dbReference type="PANTHER" id="PTHR13018:SF5">
    <property type="entry name" value="RE44586P"/>
    <property type="match status" value="1"/>
</dbReference>
<evidence type="ECO:0000259" key="10">
    <source>
        <dbReference type="Pfam" id="PF02714"/>
    </source>
</evidence>
<evidence type="ECO:0000256" key="8">
    <source>
        <dbReference type="SAM" id="Phobius"/>
    </source>
</evidence>
<evidence type="ECO:0000256" key="9">
    <source>
        <dbReference type="SAM" id="SignalP"/>
    </source>
</evidence>
<proteinExistence type="inferred from homology"/>
<protein>
    <recommendedName>
        <fullName evidence="14">CSC1/OSCA1-like 7TM region domain-containing protein</fullName>
    </recommendedName>
</protein>
<accession>A0A8J2SLI8</accession>
<feature type="chain" id="PRO_5035259359" description="CSC1/OSCA1-like 7TM region domain-containing protein" evidence="9">
    <location>
        <begin position="18"/>
        <end position="853"/>
    </location>
</feature>
<dbReference type="GO" id="GO:0005886">
    <property type="term" value="C:plasma membrane"/>
    <property type="evidence" value="ECO:0007669"/>
    <property type="project" value="TreeGrafter"/>
</dbReference>
<dbReference type="InterPro" id="IPR045122">
    <property type="entry name" value="Csc1-like"/>
</dbReference>
<comment type="subcellular location">
    <subcellularLocation>
        <location evidence="1">Membrane</location>
        <topology evidence="1">Multi-pass membrane protein</topology>
    </subcellularLocation>
</comment>
<dbReference type="PANTHER" id="PTHR13018">
    <property type="entry name" value="PROBABLE MEMBRANE PROTEIN DUF221-RELATED"/>
    <property type="match status" value="1"/>
</dbReference>
<feature type="transmembrane region" description="Helical" evidence="8">
    <location>
        <begin position="662"/>
        <end position="694"/>
    </location>
</feature>
<dbReference type="InterPro" id="IPR003864">
    <property type="entry name" value="CSC1/OSCA1-like_7TM"/>
</dbReference>
<feature type="transmembrane region" description="Helical" evidence="8">
    <location>
        <begin position="454"/>
        <end position="477"/>
    </location>
</feature>
<feature type="transmembrane region" description="Helical" evidence="8">
    <location>
        <begin position="741"/>
        <end position="761"/>
    </location>
</feature>
<dbReference type="EMBL" id="CAKKNE010000002">
    <property type="protein sequence ID" value="CAH0368674.1"/>
    <property type="molecule type" value="Genomic_DNA"/>
</dbReference>
<sequence length="853" mass="92231">MRAAAAAALLLASCCDAASSNATTAPTTQPAAASTPPPTLRPTLKSTAAPTRKTSAPTPGPTAVPTTAAPTGAPTGAPTLGLNAQRNSWGFVLGVVQLYALAMVLLLVFREAFRKRAYVYASRRQLTSTRLAKLGQRATGLERHARPVGGACDWARRSVSCPDMALIELHGLDAYACCSFLALCARLAAFCCALGCCVLLPIYYWAARPLEDSGLAAADTAARQRAAFARVTLGAVATDATDRARARTAAWAAVLGAWVVALEVYRAVRARYRAYRDARLGWLLRGDPDWPRAASYTVSLQHLPPALRDEAALKAHLETLFPGEVAAVRLVVPEDERRGRCDAFFARLTERLRGRREGLREGLLDGDPDDEDRGGVDAHLPFLCEELYLLVRGRPSRSTAFATFSTLRAATVAASVKLSARAFTVVAAPAPRPRDIIWRHAATALRQRRLRTWAVDYVAVPLCGVAFLTLLGAVAAFFREEGVQRWCAEYLAPLLVALSGFVTKKQSKEDATTFATRALATGGGLVFLLVVPWVAYAVAIFYERPLDRRAVETSVFRRYVVFQFLWIYGSIVSLSVEDLTHVARQNPREAVELIAGRVADSAGYFVSALVVKTCFGLAWELARAWALVSKTAVKELRRRRGNPFDDHDECDPARYGWILPNVVVVCCILLTFSVVTPLVAPFALAYFAAAWLVYKHQLLHVYAPPCQLGGAFLPMLLQSLLVALTGAQIVLIGVFTSSRDWGLAAAVVPLPFVSQLVALAYRIGYHDLLDGLPLNVAVKVDRSGGRVDDDGSYAPPGAVGTPNPLLQHIARLSDAGSRPNTPPRRRSPEASPERATTPPPRDASDPTDATDYI</sequence>
<dbReference type="Pfam" id="PF02714">
    <property type="entry name" value="RSN1_7TM"/>
    <property type="match status" value="1"/>
</dbReference>
<feature type="transmembrane region" description="Helical" evidence="8">
    <location>
        <begin position="514"/>
        <end position="539"/>
    </location>
</feature>
<feature type="transmembrane region" description="Helical" evidence="8">
    <location>
        <begin position="249"/>
        <end position="268"/>
    </location>
</feature>
<dbReference type="Pfam" id="PF13967">
    <property type="entry name" value="RSN1_TM"/>
    <property type="match status" value="1"/>
</dbReference>
<feature type="region of interest" description="Disordered" evidence="7">
    <location>
        <begin position="22"/>
        <end position="79"/>
    </location>
</feature>
<feature type="compositionally biased region" description="Low complexity" evidence="7">
    <location>
        <begin position="61"/>
        <end position="79"/>
    </location>
</feature>
<feature type="compositionally biased region" description="Polar residues" evidence="7">
    <location>
        <begin position="44"/>
        <end position="55"/>
    </location>
</feature>
<feature type="domain" description="CSC1/OSCA1-like N-terminal transmembrane" evidence="11">
    <location>
        <begin position="98"/>
        <end position="262"/>
    </location>
</feature>
<name>A0A8J2SLI8_9STRA</name>
<organism evidence="12 13">
    <name type="scientific">Pelagomonas calceolata</name>
    <dbReference type="NCBI Taxonomy" id="35677"/>
    <lineage>
        <taxon>Eukaryota</taxon>
        <taxon>Sar</taxon>
        <taxon>Stramenopiles</taxon>
        <taxon>Ochrophyta</taxon>
        <taxon>Pelagophyceae</taxon>
        <taxon>Pelagomonadales</taxon>
        <taxon>Pelagomonadaceae</taxon>
        <taxon>Pelagomonas</taxon>
    </lineage>
</organism>
<feature type="signal peptide" evidence="9">
    <location>
        <begin position="1"/>
        <end position="17"/>
    </location>
</feature>
<evidence type="ECO:0000256" key="3">
    <source>
        <dbReference type="ARBA" id="ARBA00022448"/>
    </source>
</evidence>
<evidence type="ECO:0000313" key="13">
    <source>
        <dbReference type="Proteomes" id="UP000789595"/>
    </source>
</evidence>
<feature type="compositionally biased region" description="Low complexity" evidence="7">
    <location>
        <begin position="22"/>
        <end position="34"/>
    </location>
</feature>
<evidence type="ECO:0000259" key="11">
    <source>
        <dbReference type="Pfam" id="PF13967"/>
    </source>
</evidence>
<evidence type="ECO:0000256" key="6">
    <source>
        <dbReference type="ARBA" id="ARBA00023136"/>
    </source>
</evidence>
<gene>
    <name evidence="12" type="ORF">PECAL_2P17470</name>
</gene>
<feature type="transmembrane region" description="Helical" evidence="8">
    <location>
        <begin position="89"/>
        <end position="109"/>
    </location>
</feature>
<keyword evidence="9" id="KW-0732">Signal</keyword>
<feature type="transmembrane region" description="Helical" evidence="8">
    <location>
        <begin position="559"/>
        <end position="580"/>
    </location>
</feature>
<reference evidence="12" key="1">
    <citation type="submission" date="2021-11" db="EMBL/GenBank/DDBJ databases">
        <authorList>
            <consortium name="Genoscope - CEA"/>
            <person name="William W."/>
        </authorList>
    </citation>
    <scope>NUCLEOTIDE SEQUENCE</scope>
</reference>
<feature type="transmembrane region" description="Helical" evidence="8">
    <location>
        <begin position="187"/>
        <end position="206"/>
    </location>
</feature>
<dbReference type="AlphaFoldDB" id="A0A8J2SLI8"/>
<dbReference type="InterPro" id="IPR032880">
    <property type="entry name" value="CSC1/OSCA1-like_N"/>
</dbReference>
<evidence type="ECO:0000256" key="5">
    <source>
        <dbReference type="ARBA" id="ARBA00022989"/>
    </source>
</evidence>
<evidence type="ECO:0000313" key="12">
    <source>
        <dbReference type="EMBL" id="CAH0368674.1"/>
    </source>
</evidence>
<dbReference type="GO" id="GO:0005227">
    <property type="term" value="F:calcium-activated cation channel activity"/>
    <property type="evidence" value="ECO:0007669"/>
    <property type="project" value="InterPro"/>
</dbReference>
<feature type="transmembrane region" description="Helical" evidence="8">
    <location>
        <begin position="715"/>
        <end position="735"/>
    </location>
</feature>
<evidence type="ECO:0008006" key="14">
    <source>
        <dbReference type="Google" id="ProtNLM"/>
    </source>
</evidence>
<keyword evidence="3" id="KW-0813">Transport</keyword>
<dbReference type="Proteomes" id="UP000789595">
    <property type="component" value="Unassembled WGS sequence"/>
</dbReference>
<feature type="region of interest" description="Disordered" evidence="7">
    <location>
        <begin position="811"/>
        <end position="853"/>
    </location>
</feature>
<evidence type="ECO:0000256" key="1">
    <source>
        <dbReference type="ARBA" id="ARBA00004141"/>
    </source>
</evidence>
<evidence type="ECO:0000256" key="2">
    <source>
        <dbReference type="ARBA" id="ARBA00007779"/>
    </source>
</evidence>
<keyword evidence="5 8" id="KW-1133">Transmembrane helix</keyword>
<feature type="transmembrane region" description="Helical" evidence="8">
    <location>
        <begin position="601"/>
        <end position="619"/>
    </location>
</feature>
<keyword evidence="4 8" id="KW-0812">Transmembrane</keyword>
<comment type="similarity">
    <text evidence="2">Belongs to the CSC1 (TC 1.A.17) family.</text>
</comment>
<keyword evidence="6 8" id="KW-0472">Membrane</keyword>
<keyword evidence="13" id="KW-1185">Reference proteome</keyword>
<feature type="domain" description="CSC1/OSCA1-like 7TM region" evidence="10">
    <location>
        <begin position="508"/>
        <end position="735"/>
    </location>
</feature>
<comment type="caution">
    <text evidence="12">The sequence shown here is derived from an EMBL/GenBank/DDBJ whole genome shotgun (WGS) entry which is preliminary data.</text>
</comment>
<evidence type="ECO:0000256" key="4">
    <source>
        <dbReference type="ARBA" id="ARBA00022692"/>
    </source>
</evidence>
<evidence type="ECO:0000256" key="7">
    <source>
        <dbReference type="SAM" id="MobiDB-lite"/>
    </source>
</evidence>
<dbReference type="OrthoDB" id="1076608at2759"/>